<sequence length="156" mass="18027">MSRFVIHFNADSDTSINWSQLAVYRPEGYSSWIYWDGFPIAVVKKHIPRGFRKEYTPWVEWQRLYGEFANNGDPEIADKLLPGLDVARGQRWTKIVGEMRTLLNPALRINNKIVEALKAHAIKIKKELETLRRASSKLKQSNFFKPSSYGEIVTAT</sequence>
<evidence type="ECO:0000313" key="2">
    <source>
        <dbReference type="Proteomes" id="UP001458880"/>
    </source>
</evidence>
<proteinExistence type="predicted"/>
<reference evidence="1 2" key="1">
    <citation type="journal article" date="2024" name="BMC Genomics">
        <title>De novo assembly and annotation of Popillia japonica's genome with initial clues to its potential as an invasive pest.</title>
        <authorList>
            <person name="Cucini C."/>
            <person name="Boschi S."/>
            <person name="Funari R."/>
            <person name="Cardaioli E."/>
            <person name="Iannotti N."/>
            <person name="Marturano G."/>
            <person name="Paoli F."/>
            <person name="Bruttini M."/>
            <person name="Carapelli A."/>
            <person name="Frati F."/>
            <person name="Nardi F."/>
        </authorList>
    </citation>
    <scope>NUCLEOTIDE SEQUENCE [LARGE SCALE GENOMIC DNA]</scope>
    <source>
        <strain evidence="1">DMR45628</strain>
    </source>
</reference>
<gene>
    <name evidence="1" type="ORF">QE152_g10273</name>
</gene>
<protein>
    <submittedName>
        <fullName evidence="1">Uncharacterized protein</fullName>
    </submittedName>
</protein>
<dbReference type="EMBL" id="JASPKY010000093">
    <property type="protein sequence ID" value="KAK9737921.1"/>
    <property type="molecule type" value="Genomic_DNA"/>
</dbReference>
<accession>A0AAW1LV61</accession>
<organism evidence="1 2">
    <name type="scientific">Popillia japonica</name>
    <name type="common">Japanese beetle</name>
    <dbReference type="NCBI Taxonomy" id="7064"/>
    <lineage>
        <taxon>Eukaryota</taxon>
        <taxon>Metazoa</taxon>
        <taxon>Ecdysozoa</taxon>
        <taxon>Arthropoda</taxon>
        <taxon>Hexapoda</taxon>
        <taxon>Insecta</taxon>
        <taxon>Pterygota</taxon>
        <taxon>Neoptera</taxon>
        <taxon>Endopterygota</taxon>
        <taxon>Coleoptera</taxon>
        <taxon>Polyphaga</taxon>
        <taxon>Scarabaeiformia</taxon>
        <taxon>Scarabaeidae</taxon>
        <taxon>Rutelinae</taxon>
        <taxon>Popillia</taxon>
    </lineage>
</organism>
<keyword evidence="2" id="KW-1185">Reference proteome</keyword>
<name>A0AAW1LV61_POPJA</name>
<evidence type="ECO:0000313" key="1">
    <source>
        <dbReference type="EMBL" id="KAK9737921.1"/>
    </source>
</evidence>
<comment type="caution">
    <text evidence="1">The sequence shown here is derived from an EMBL/GenBank/DDBJ whole genome shotgun (WGS) entry which is preliminary data.</text>
</comment>
<dbReference type="AlphaFoldDB" id="A0AAW1LV61"/>
<dbReference type="Proteomes" id="UP001458880">
    <property type="component" value="Unassembled WGS sequence"/>
</dbReference>